<keyword evidence="3" id="KW-1185">Reference proteome</keyword>
<dbReference type="SUPFAM" id="SSF51905">
    <property type="entry name" value="FAD/NAD(P)-binding domain"/>
    <property type="match status" value="2"/>
</dbReference>
<evidence type="ECO:0000256" key="1">
    <source>
        <dbReference type="ARBA" id="ARBA00023002"/>
    </source>
</evidence>
<dbReference type="SUPFAM" id="SSF54427">
    <property type="entry name" value="NTF2-like"/>
    <property type="match status" value="1"/>
</dbReference>
<dbReference type="InterPro" id="IPR032710">
    <property type="entry name" value="NTF2-like_dom_sf"/>
</dbReference>
<dbReference type="AlphaFoldDB" id="A0A6H0SMZ5"/>
<dbReference type="PANTHER" id="PTHR43539:SF68">
    <property type="entry name" value="FLAVIN-BINDING MONOOXYGENASE-LIKE PROTEIN (AFU_ORTHOLOGUE AFUA_4G09220)"/>
    <property type="match status" value="1"/>
</dbReference>
<keyword evidence="1" id="KW-0560">Oxidoreductase</keyword>
<organism evidence="2 3">
    <name type="scientific">Glutamicibacter mishrai</name>
    <dbReference type="NCBI Taxonomy" id="1775880"/>
    <lineage>
        <taxon>Bacteria</taxon>
        <taxon>Bacillati</taxon>
        <taxon>Actinomycetota</taxon>
        <taxon>Actinomycetes</taxon>
        <taxon>Micrococcales</taxon>
        <taxon>Micrococcaceae</taxon>
        <taxon>Glutamicibacter</taxon>
    </lineage>
</organism>
<dbReference type="GO" id="GO:0004497">
    <property type="term" value="F:monooxygenase activity"/>
    <property type="evidence" value="ECO:0007669"/>
    <property type="project" value="TreeGrafter"/>
</dbReference>
<dbReference type="Pfam" id="PF13738">
    <property type="entry name" value="Pyr_redox_3"/>
    <property type="match status" value="1"/>
</dbReference>
<dbReference type="PANTHER" id="PTHR43539">
    <property type="entry name" value="FLAVIN-BINDING MONOOXYGENASE-LIKE PROTEIN (AFU_ORTHOLOGUE AFUA_4G09220)"/>
    <property type="match status" value="1"/>
</dbReference>
<dbReference type="RefSeq" id="WP_172512476.1">
    <property type="nucleotide sequence ID" value="NZ_CP032549.1"/>
</dbReference>
<dbReference type="PRINTS" id="PR00469">
    <property type="entry name" value="PNDRDTASEII"/>
</dbReference>
<dbReference type="InterPro" id="IPR050982">
    <property type="entry name" value="Auxin_biosynth/cation_transpt"/>
</dbReference>
<accession>A0A6H0SMZ5</accession>
<gene>
    <name evidence="2" type="ORF">D3791_13100</name>
</gene>
<evidence type="ECO:0000313" key="3">
    <source>
        <dbReference type="Proteomes" id="UP000502331"/>
    </source>
</evidence>
<dbReference type="Gene3D" id="3.50.50.60">
    <property type="entry name" value="FAD/NAD(P)-binding domain"/>
    <property type="match status" value="2"/>
</dbReference>
<dbReference type="InterPro" id="IPR036188">
    <property type="entry name" value="FAD/NAD-bd_sf"/>
</dbReference>
<dbReference type="GO" id="GO:0050660">
    <property type="term" value="F:flavin adenine dinucleotide binding"/>
    <property type="evidence" value="ECO:0007669"/>
    <property type="project" value="TreeGrafter"/>
</dbReference>
<reference evidence="2 3" key="1">
    <citation type="submission" date="2018-09" db="EMBL/GenBank/DDBJ databases">
        <title>Glutamicibacter mishrai S5-52T (LMG 29155T = KCTC 39846T).</title>
        <authorList>
            <person name="Das S.K."/>
        </authorList>
    </citation>
    <scope>NUCLEOTIDE SEQUENCE [LARGE SCALE GENOMIC DNA]</scope>
    <source>
        <strain evidence="2 3">S5-52</strain>
    </source>
</reference>
<protein>
    <submittedName>
        <fullName evidence="2">NAD(P)/FAD-dependent oxidoreductase</fullName>
    </submittedName>
</protein>
<proteinExistence type="predicted"/>
<dbReference type="EMBL" id="CP032549">
    <property type="protein sequence ID" value="QIV87961.1"/>
    <property type="molecule type" value="Genomic_DNA"/>
</dbReference>
<evidence type="ECO:0000313" key="2">
    <source>
        <dbReference type="EMBL" id="QIV87961.1"/>
    </source>
</evidence>
<dbReference type="Proteomes" id="UP000502331">
    <property type="component" value="Chromosome"/>
</dbReference>
<sequence>MSSNDALTQAQEWGDALEQALQKGDIQKVTQLFGEDSYWRDLTALTWNIHTSEGREDIGKMLLGVDRGAWPRSIKVTSASEVDGVIEAWYSFENDAIQGLGLFRLREGLCWTLLSTAQSLRQFPEPAGKLREMGAEHGSSMSRENWLDRRLAQQQSLGITEQPYTLIIGGGQGGIGLAARLKRMGVPALVIDKHPRPGDQWRSRYHSLALHDPVWYDHMPYIDFPDHWPVFTPKDKMGDWLESYTKLMELDYWSLTEATSARQDPEGEGWVVEVLRDGVPLTLRPTQLVLATGMSGIPNIPKYPGADVFEGEQNHSSTHPGGEHYAGKNVVVIGANNSAHDICADLVQNGAHPTMVQRSSTHIVRSESLMKHVLGGLYSEEALAAGIDHNKADLIFASIPYKVLPEFHKPAFAKIRELDAEFYKSLEDAGFDLDFGDDDSGLFLKYLRRGSGYYINIGASELVADGSIALAKGEVSHLTESSVVLADGTELPADAVVYATGYGSMNGWAAKLISQEVADAVGKCWGLGSETAKDPGPWQGELRNMWKPTKVKNLWFHGGNLHQSRHYSKYLGLQLKARYEGLPTPVYALAQTYHQS</sequence>
<name>A0A6H0SMZ5_9MICC</name>